<evidence type="ECO:0000313" key="2">
    <source>
        <dbReference type="EMBL" id="NLR92073.1"/>
    </source>
</evidence>
<dbReference type="AlphaFoldDB" id="A0A7X8XW84"/>
<feature type="transmembrane region" description="Helical" evidence="1">
    <location>
        <begin position="6"/>
        <end position="28"/>
    </location>
</feature>
<keyword evidence="1" id="KW-0812">Transmembrane</keyword>
<comment type="caution">
    <text evidence="2">The sequence shown here is derived from an EMBL/GenBank/DDBJ whole genome shotgun (WGS) entry which is preliminary data.</text>
</comment>
<name>A0A7X8XW84_9BACT</name>
<keyword evidence="1" id="KW-0472">Membrane</keyword>
<keyword evidence="3" id="KW-1185">Reference proteome</keyword>
<dbReference type="EMBL" id="JABAIL010000003">
    <property type="protein sequence ID" value="NLR92073.1"/>
    <property type="molecule type" value="Genomic_DNA"/>
</dbReference>
<keyword evidence="1" id="KW-1133">Transmembrane helix</keyword>
<protein>
    <submittedName>
        <fullName evidence="2">Uncharacterized protein</fullName>
    </submittedName>
</protein>
<dbReference type="Proteomes" id="UP000585050">
    <property type="component" value="Unassembled WGS sequence"/>
</dbReference>
<accession>A0A7X8XW84</accession>
<reference evidence="2 3" key="1">
    <citation type="submission" date="2020-04" db="EMBL/GenBank/DDBJ databases">
        <title>Flammeovirga sp. SR4, a novel species isolated from seawater.</title>
        <authorList>
            <person name="Wang X."/>
        </authorList>
    </citation>
    <scope>NUCLEOTIDE SEQUENCE [LARGE SCALE GENOMIC DNA]</scope>
    <source>
        <strain evidence="2 3">SR4</strain>
    </source>
</reference>
<evidence type="ECO:0000313" key="3">
    <source>
        <dbReference type="Proteomes" id="UP000585050"/>
    </source>
</evidence>
<proteinExistence type="predicted"/>
<organism evidence="2 3">
    <name type="scientific">Flammeovirga agarivorans</name>
    <dbReference type="NCBI Taxonomy" id="2726742"/>
    <lineage>
        <taxon>Bacteria</taxon>
        <taxon>Pseudomonadati</taxon>
        <taxon>Bacteroidota</taxon>
        <taxon>Cytophagia</taxon>
        <taxon>Cytophagales</taxon>
        <taxon>Flammeovirgaceae</taxon>
        <taxon>Flammeovirga</taxon>
    </lineage>
</organism>
<gene>
    <name evidence="2" type="ORF">HGP29_12680</name>
</gene>
<dbReference type="RefSeq" id="WP_168882778.1">
    <property type="nucleotide sequence ID" value="NZ_JABAIL010000003.1"/>
</dbReference>
<evidence type="ECO:0000256" key="1">
    <source>
        <dbReference type="SAM" id="Phobius"/>
    </source>
</evidence>
<sequence>MSENEKMFGVIIASIVGLLMIIILLVPFKSDEIKQTKIVEENHLNIEENTHVFLSKSH</sequence>